<keyword evidence="1" id="KW-1185">Reference proteome</keyword>
<evidence type="ECO:0000313" key="2">
    <source>
        <dbReference type="WBParaSite" id="TMUE_2000009994.1"/>
    </source>
</evidence>
<accession>A0A5S6QS69</accession>
<dbReference type="WBParaSite" id="TMUE_2000009994.1">
    <property type="protein sequence ID" value="TMUE_2000009994.1"/>
    <property type="gene ID" value="WBGene00293708"/>
</dbReference>
<organism evidence="1 2">
    <name type="scientific">Trichuris muris</name>
    <name type="common">Mouse whipworm</name>
    <dbReference type="NCBI Taxonomy" id="70415"/>
    <lineage>
        <taxon>Eukaryota</taxon>
        <taxon>Metazoa</taxon>
        <taxon>Ecdysozoa</taxon>
        <taxon>Nematoda</taxon>
        <taxon>Enoplea</taxon>
        <taxon>Dorylaimia</taxon>
        <taxon>Trichinellida</taxon>
        <taxon>Trichuridae</taxon>
        <taxon>Trichuris</taxon>
    </lineage>
</organism>
<proteinExistence type="predicted"/>
<name>A0A5S6QS69_TRIMR</name>
<sequence length="74" mass="8639">MSSAETSWCTPIVGPWILHQLKFEHFKRLPKVVVTRLCSTYFCRAKHLQKLITKQCIFCRRQGVLGCSTTRRTI</sequence>
<protein>
    <submittedName>
        <fullName evidence="2">Uncharacterized protein</fullName>
    </submittedName>
</protein>
<evidence type="ECO:0000313" key="1">
    <source>
        <dbReference type="Proteomes" id="UP000046395"/>
    </source>
</evidence>
<dbReference type="Proteomes" id="UP000046395">
    <property type="component" value="Unassembled WGS sequence"/>
</dbReference>
<reference evidence="2" key="1">
    <citation type="submission" date="2019-12" db="UniProtKB">
        <authorList>
            <consortium name="WormBaseParasite"/>
        </authorList>
    </citation>
    <scope>IDENTIFICATION</scope>
</reference>
<dbReference type="AlphaFoldDB" id="A0A5S6QS69"/>